<accession>A0A0A9CN93</accession>
<organism evidence="1">
    <name type="scientific">Arundo donax</name>
    <name type="common">Giant reed</name>
    <name type="synonym">Donax arundinaceus</name>
    <dbReference type="NCBI Taxonomy" id="35708"/>
    <lineage>
        <taxon>Eukaryota</taxon>
        <taxon>Viridiplantae</taxon>
        <taxon>Streptophyta</taxon>
        <taxon>Embryophyta</taxon>
        <taxon>Tracheophyta</taxon>
        <taxon>Spermatophyta</taxon>
        <taxon>Magnoliopsida</taxon>
        <taxon>Liliopsida</taxon>
        <taxon>Poales</taxon>
        <taxon>Poaceae</taxon>
        <taxon>PACMAD clade</taxon>
        <taxon>Arundinoideae</taxon>
        <taxon>Arundineae</taxon>
        <taxon>Arundo</taxon>
    </lineage>
</organism>
<dbReference type="AlphaFoldDB" id="A0A0A9CN93"/>
<dbReference type="EMBL" id="GBRH01224918">
    <property type="protein sequence ID" value="JAD72977.1"/>
    <property type="molecule type" value="Transcribed_RNA"/>
</dbReference>
<protein>
    <submittedName>
        <fullName evidence="1">Uncharacterized protein</fullName>
    </submittedName>
</protein>
<reference evidence="1" key="1">
    <citation type="submission" date="2014-09" db="EMBL/GenBank/DDBJ databases">
        <authorList>
            <person name="Magalhaes I.L.F."/>
            <person name="Oliveira U."/>
            <person name="Santos F.R."/>
            <person name="Vidigal T.H.D.A."/>
            <person name="Brescovit A.D."/>
            <person name="Santos A.J."/>
        </authorList>
    </citation>
    <scope>NUCLEOTIDE SEQUENCE</scope>
    <source>
        <tissue evidence="1">Shoot tissue taken approximately 20 cm above the soil surface</tissue>
    </source>
</reference>
<evidence type="ECO:0000313" key="1">
    <source>
        <dbReference type="EMBL" id="JAD72977.1"/>
    </source>
</evidence>
<sequence>MERNGMLRSHSTAQWYPC</sequence>
<proteinExistence type="predicted"/>
<name>A0A0A9CN93_ARUDO</name>
<reference evidence="1" key="2">
    <citation type="journal article" date="2015" name="Data Brief">
        <title>Shoot transcriptome of the giant reed, Arundo donax.</title>
        <authorList>
            <person name="Barrero R.A."/>
            <person name="Guerrero F.D."/>
            <person name="Moolhuijzen P."/>
            <person name="Goolsby J.A."/>
            <person name="Tidwell J."/>
            <person name="Bellgard S.E."/>
            <person name="Bellgard M.I."/>
        </authorList>
    </citation>
    <scope>NUCLEOTIDE SEQUENCE</scope>
    <source>
        <tissue evidence="1">Shoot tissue taken approximately 20 cm above the soil surface</tissue>
    </source>
</reference>